<dbReference type="CDD" id="cd05243">
    <property type="entry name" value="SDR_a5"/>
    <property type="match status" value="1"/>
</dbReference>
<reference evidence="10 11" key="2">
    <citation type="submission" date="2020-03" db="EMBL/GenBank/DDBJ databases">
        <title>Kangsaoukella pontilimi gen. nov., sp. nov., a new member of the family Rhodobacteraceae isolated from a tidal mudflat.</title>
        <authorList>
            <person name="Kim I.S."/>
        </authorList>
    </citation>
    <scope>NUCLEOTIDE SEQUENCE [LARGE SCALE GENOMIC DNA]</scope>
    <source>
        <strain evidence="10 11">GH1-50</strain>
    </source>
</reference>
<dbReference type="RefSeq" id="WP_160764396.1">
    <property type="nucleotide sequence ID" value="NZ_WUPT01000002.1"/>
</dbReference>
<keyword evidence="3" id="KW-0809">Transit peptide</keyword>
<dbReference type="PANTHER" id="PTHR47378:SF1">
    <property type="entry name" value="DIVINYL CHLOROPHYLLIDE A 8-VINYL-REDUCTASE, CHLOROPLASTIC"/>
    <property type="match status" value="1"/>
</dbReference>
<reference evidence="10 11" key="1">
    <citation type="submission" date="2019-12" db="EMBL/GenBank/DDBJ databases">
        <authorList>
            <person name="Lee S.D."/>
        </authorList>
    </citation>
    <scope>NUCLEOTIDE SEQUENCE [LARGE SCALE GENOMIC DNA]</scope>
    <source>
        <strain evidence="10 11">GH1-50</strain>
    </source>
</reference>
<dbReference type="SUPFAM" id="SSF51735">
    <property type="entry name" value="NAD(P)-binding Rossmann-fold domains"/>
    <property type="match status" value="1"/>
</dbReference>
<dbReference type="Pfam" id="PF13460">
    <property type="entry name" value="NAD_binding_10"/>
    <property type="match status" value="1"/>
</dbReference>
<evidence type="ECO:0000256" key="7">
    <source>
        <dbReference type="ARBA" id="ARBA00024089"/>
    </source>
</evidence>
<accession>A0A7C9MXM7</accession>
<dbReference type="GO" id="GO:0033728">
    <property type="term" value="F:3,8-divinyl protochlorophyllide a 8-vinyl-reductase (NADPH) activity"/>
    <property type="evidence" value="ECO:0007669"/>
    <property type="project" value="UniProtKB-EC"/>
</dbReference>
<comment type="caution">
    <text evidence="10">The sequence shown here is derived from an EMBL/GenBank/DDBJ whole genome shotgun (WGS) entry which is preliminary data.</text>
</comment>
<comment type="catalytic activity">
    <reaction evidence="8">
        <text>protochlorophyllide a + NADP(+) = 3,8-divinyl protochlorophyllide a + NADPH + H(+)</text>
        <dbReference type="Rhea" id="RHEA:48884"/>
        <dbReference type="ChEBI" id="CHEBI:15378"/>
        <dbReference type="ChEBI" id="CHEBI:57783"/>
        <dbReference type="ChEBI" id="CHEBI:58349"/>
        <dbReference type="ChEBI" id="CHEBI:58632"/>
        <dbReference type="ChEBI" id="CHEBI:83350"/>
        <dbReference type="EC" id="1.3.1.75"/>
    </reaction>
</comment>
<gene>
    <name evidence="10" type="ORF">GQ651_11515</name>
</gene>
<proteinExistence type="predicted"/>
<dbReference type="GO" id="GO:0015995">
    <property type="term" value="P:chlorophyll biosynthetic process"/>
    <property type="evidence" value="ECO:0007669"/>
    <property type="project" value="UniProtKB-UniPathway"/>
</dbReference>
<dbReference type="PANTHER" id="PTHR47378">
    <property type="entry name" value="DIVINYL CHLOROPHYLLIDE A 8-VINYL-REDUCTASE, CHLOROPLASTIC"/>
    <property type="match status" value="1"/>
</dbReference>
<keyword evidence="2" id="KW-0521">NADP</keyword>
<keyword evidence="5" id="KW-0149">Chlorophyll biosynthesis</keyword>
<dbReference type="InterPro" id="IPR016040">
    <property type="entry name" value="NAD(P)-bd_dom"/>
</dbReference>
<dbReference type="Proteomes" id="UP000480350">
    <property type="component" value="Unassembled WGS sequence"/>
</dbReference>
<comment type="pathway">
    <text evidence="1">Porphyrin-containing compound metabolism; chlorophyll biosynthesis.</text>
</comment>
<evidence type="ECO:0000256" key="4">
    <source>
        <dbReference type="ARBA" id="ARBA00023002"/>
    </source>
</evidence>
<evidence type="ECO:0000256" key="8">
    <source>
        <dbReference type="ARBA" id="ARBA00049498"/>
    </source>
</evidence>
<dbReference type="InterPro" id="IPR044201">
    <property type="entry name" value="DVR-like"/>
</dbReference>
<name>A0A7C9MXM7_9RHOB</name>
<dbReference type="Gene3D" id="3.40.50.720">
    <property type="entry name" value="NAD(P)-binding Rossmann-like Domain"/>
    <property type="match status" value="1"/>
</dbReference>
<feature type="domain" description="NAD(P)-binding" evidence="9">
    <location>
        <begin position="12"/>
        <end position="194"/>
    </location>
</feature>
<dbReference type="UniPathway" id="UPA00668"/>
<evidence type="ECO:0000256" key="2">
    <source>
        <dbReference type="ARBA" id="ARBA00022857"/>
    </source>
</evidence>
<dbReference type="EC" id="1.3.1.75" evidence="6"/>
<sequence length="318" mass="34211">MTAPPLSVLLLGATGTAGRGAAIGLTEAGHRVTALVREGSDADGLPDALSIRRGAPLHLERQHAEGFDALVICLASRTGLPRDAWEIDHAATVRAIDAAKAGGIRHVVLLSAICVQRPQLEFQRAKLVAEEHLKSSGLTWSIVRPTAFFKSLSGQIARVRDGRPYLLFGDGQLTSCTPISDRDLGRYIAACLNDADKQDRILPIGGPGPALTPLEMGEELFRLTGRAPRFRRVPVRMMDTIITALSLAGRVSASARDKADFARIGRYYATESMLALDASGNYSREATPSFGEDRLFDHYRDVLEGRSSVALGDHAAFS</sequence>
<keyword evidence="11" id="KW-1185">Reference proteome</keyword>
<evidence type="ECO:0000256" key="5">
    <source>
        <dbReference type="ARBA" id="ARBA00023171"/>
    </source>
</evidence>
<dbReference type="InterPro" id="IPR036291">
    <property type="entry name" value="NAD(P)-bd_dom_sf"/>
</dbReference>
<evidence type="ECO:0000256" key="6">
    <source>
        <dbReference type="ARBA" id="ARBA00024059"/>
    </source>
</evidence>
<evidence type="ECO:0000256" key="3">
    <source>
        <dbReference type="ARBA" id="ARBA00022946"/>
    </source>
</evidence>
<evidence type="ECO:0000256" key="1">
    <source>
        <dbReference type="ARBA" id="ARBA00005173"/>
    </source>
</evidence>
<organism evidence="10 11">
    <name type="scientific">Kangsaoukella pontilimi</name>
    <dbReference type="NCBI Taxonomy" id="2691042"/>
    <lineage>
        <taxon>Bacteria</taxon>
        <taxon>Pseudomonadati</taxon>
        <taxon>Pseudomonadota</taxon>
        <taxon>Alphaproteobacteria</taxon>
        <taxon>Rhodobacterales</taxon>
        <taxon>Paracoccaceae</taxon>
        <taxon>Kangsaoukella</taxon>
    </lineage>
</organism>
<dbReference type="AlphaFoldDB" id="A0A7C9MXM7"/>
<evidence type="ECO:0000259" key="9">
    <source>
        <dbReference type="Pfam" id="PF13460"/>
    </source>
</evidence>
<keyword evidence="4" id="KW-0560">Oxidoreductase</keyword>
<dbReference type="EMBL" id="WUPT01000002">
    <property type="protein sequence ID" value="MXQ08474.1"/>
    <property type="molecule type" value="Genomic_DNA"/>
</dbReference>
<evidence type="ECO:0000313" key="11">
    <source>
        <dbReference type="Proteomes" id="UP000480350"/>
    </source>
</evidence>
<evidence type="ECO:0000313" key="10">
    <source>
        <dbReference type="EMBL" id="MXQ08474.1"/>
    </source>
</evidence>
<protein>
    <recommendedName>
        <fullName evidence="7">Divinyl chlorophyllide a 8-vinyl-reductase, chloroplastic</fullName>
        <ecNumber evidence="6">1.3.1.75</ecNumber>
    </recommendedName>
</protein>